<protein>
    <submittedName>
        <fullName evidence="1">Uncharacterized protein</fullName>
    </submittedName>
</protein>
<organism evidence="1">
    <name type="scientific">Anguilla anguilla</name>
    <name type="common">European freshwater eel</name>
    <name type="synonym">Muraena anguilla</name>
    <dbReference type="NCBI Taxonomy" id="7936"/>
    <lineage>
        <taxon>Eukaryota</taxon>
        <taxon>Metazoa</taxon>
        <taxon>Chordata</taxon>
        <taxon>Craniata</taxon>
        <taxon>Vertebrata</taxon>
        <taxon>Euteleostomi</taxon>
        <taxon>Actinopterygii</taxon>
        <taxon>Neopterygii</taxon>
        <taxon>Teleostei</taxon>
        <taxon>Anguilliformes</taxon>
        <taxon>Anguillidae</taxon>
        <taxon>Anguilla</taxon>
    </lineage>
</organism>
<name>A0A0E9UMS9_ANGAN</name>
<proteinExistence type="predicted"/>
<dbReference type="AlphaFoldDB" id="A0A0E9UMS9"/>
<evidence type="ECO:0000313" key="1">
    <source>
        <dbReference type="EMBL" id="JAH67061.1"/>
    </source>
</evidence>
<reference evidence="1" key="2">
    <citation type="journal article" date="2015" name="Fish Shellfish Immunol.">
        <title>Early steps in the European eel (Anguilla anguilla)-Vibrio vulnificus interaction in the gills: Role of the RtxA13 toxin.</title>
        <authorList>
            <person name="Callol A."/>
            <person name="Pajuelo D."/>
            <person name="Ebbesson L."/>
            <person name="Teles M."/>
            <person name="MacKenzie S."/>
            <person name="Amaro C."/>
        </authorList>
    </citation>
    <scope>NUCLEOTIDE SEQUENCE</scope>
</reference>
<accession>A0A0E9UMS9</accession>
<reference evidence="1" key="1">
    <citation type="submission" date="2014-11" db="EMBL/GenBank/DDBJ databases">
        <authorList>
            <person name="Amaro Gonzalez C."/>
        </authorList>
    </citation>
    <scope>NUCLEOTIDE SEQUENCE</scope>
</reference>
<sequence>MERRCNPSVHLIQDIFFSVNDVQAL</sequence>
<dbReference type="EMBL" id="GBXM01041516">
    <property type="protein sequence ID" value="JAH67061.1"/>
    <property type="molecule type" value="Transcribed_RNA"/>
</dbReference>